<dbReference type="AlphaFoldDB" id="A0A7U9CWJ2"/>
<evidence type="ECO:0000256" key="1">
    <source>
        <dbReference type="SAM" id="SignalP"/>
    </source>
</evidence>
<evidence type="ECO:0000259" key="2">
    <source>
        <dbReference type="PROSITE" id="PS50206"/>
    </source>
</evidence>
<protein>
    <recommendedName>
        <fullName evidence="2">Rhodanese domain-containing protein</fullName>
    </recommendedName>
</protein>
<dbReference type="RefSeq" id="WP_003227820.1">
    <property type="nucleotide sequence ID" value="NZ_CM001561.1"/>
</dbReference>
<reference evidence="3 4" key="1">
    <citation type="submission" date="2012-08" db="EMBL/GenBank/DDBJ databases">
        <title>The genome of cave-isolated P. fluorescens strain R124 demonstrates phenotypic adaptation to the mineral environment.</title>
        <authorList>
            <person name="Barton M.D."/>
            <person name="Petronio M."/>
            <person name="Giarrizzo J.G."/>
            <person name="Bowling B.V."/>
            <person name="Barton H.A."/>
        </authorList>
    </citation>
    <scope>NUCLEOTIDE SEQUENCE [LARGE SCALE GENOMIC DNA]</scope>
    <source>
        <strain evidence="3 4">R124</strain>
    </source>
</reference>
<dbReference type="InterPro" id="IPR001763">
    <property type="entry name" value="Rhodanese-like_dom"/>
</dbReference>
<evidence type="ECO:0000313" key="4">
    <source>
        <dbReference type="Proteomes" id="UP000006045"/>
    </source>
</evidence>
<evidence type="ECO:0000313" key="3">
    <source>
        <dbReference type="EMBL" id="EJZ59827.1"/>
    </source>
</evidence>
<dbReference type="Proteomes" id="UP000006045">
    <property type="component" value="Chromosome"/>
</dbReference>
<proteinExistence type="predicted"/>
<dbReference type="EMBL" id="CM001561">
    <property type="protein sequence ID" value="EJZ59827.1"/>
    <property type="molecule type" value="Genomic_DNA"/>
</dbReference>
<keyword evidence="1" id="KW-0732">Signal</keyword>
<name>A0A7U9CWJ2_PSEFL</name>
<dbReference type="PROSITE" id="PS50206">
    <property type="entry name" value="RHODANESE_3"/>
    <property type="match status" value="1"/>
</dbReference>
<feature type="chain" id="PRO_5030522436" description="Rhodanese domain-containing protein" evidence="1">
    <location>
        <begin position="31"/>
        <end position="416"/>
    </location>
</feature>
<accession>A0A7U9CWJ2</accession>
<organism evidence="3 4">
    <name type="scientific">Pseudomonas fluorescens R124</name>
    <dbReference type="NCBI Taxonomy" id="743713"/>
    <lineage>
        <taxon>Bacteria</taxon>
        <taxon>Pseudomonadati</taxon>
        <taxon>Pseudomonadota</taxon>
        <taxon>Gammaproteobacteria</taxon>
        <taxon>Pseudomonadales</taxon>
        <taxon>Pseudomonadaceae</taxon>
        <taxon>Pseudomonas</taxon>
    </lineage>
</organism>
<feature type="signal peptide" evidence="1">
    <location>
        <begin position="1"/>
        <end position="30"/>
    </location>
</feature>
<gene>
    <name evidence="3" type="ORF">I1A_004180</name>
</gene>
<feature type="domain" description="Rhodanese" evidence="2">
    <location>
        <begin position="281"/>
        <end position="295"/>
    </location>
</feature>
<sequence length="416" mass="45890">MHMTGAWSSVKRVLVMSGVLMMTLSSSAEAVTQEIRAVFKPNPANPQFNRFENRTPVTGFCLDNPPQCRAESLFSLRLPIQSHANATIQGGHSLERQGAMFNIPSQWQTITVTHPTAPPQVVRFRVAGMGVAYKLPLPAPELTNGLGHSFLFENGTWSFAGPPCTGLMGAGNNIGFNSFWRHPIDAGTCSKKAMFNIPQPFKYETFDITYELVTPDPLAMVEGQYTGQHVFRIGPNQDFDLGDVMVPTDDIIVLDFRLDVEHELKVDIPPGGEKVRLVPAGGWQGWLQAGRRPVSLFRDQTFTISASSRFKMQMMCGPGLNGECAIEDAETNRRAEMFVSVSLPNGLTDLSGQPVKRLRLKSGEENALYFKPGFYVDRAPGVLHFEVPPHSMATMLRPGESGSYRGTVIVIWDSDI</sequence>